<name>A0AA36NLL5_9DINO</name>
<proteinExistence type="predicted"/>
<dbReference type="Proteomes" id="UP001178507">
    <property type="component" value="Unassembled WGS sequence"/>
</dbReference>
<keyword evidence="3" id="KW-1185">Reference proteome</keyword>
<comment type="caution">
    <text evidence="2">The sequence shown here is derived from an EMBL/GenBank/DDBJ whole genome shotgun (WGS) entry which is preliminary data.</text>
</comment>
<reference evidence="2" key="1">
    <citation type="submission" date="2023-08" db="EMBL/GenBank/DDBJ databases">
        <authorList>
            <person name="Chen Y."/>
            <person name="Shah S."/>
            <person name="Dougan E. K."/>
            <person name="Thang M."/>
            <person name="Chan C."/>
        </authorList>
    </citation>
    <scope>NUCLEOTIDE SEQUENCE</scope>
</reference>
<evidence type="ECO:0000313" key="2">
    <source>
        <dbReference type="EMBL" id="CAJ1409431.1"/>
    </source>
</evidence>
<accession>A0AA36NLL5</accession>
<sequence>MHVRGDHQIFVERSGSSLAASVMESSKLLKSVGSAGRSSNGGFVGSSGLGVVSPQTTLQLQPRQIPEVAHRYRGSARELFAALQASPVGSLAAPVVGGTAGERHSSSSRSPSRTNASPRGSGDVSNSPRMVTVKDFQRGTPLVAPAQLLPFTGPEGLSPGRRRRQAEMMGGRSILDPARGVPRQQKDREDLADGVTVMISPVQCDIGALKTTPVADCSSFDSLLDRLVEHPEADPRGGKRARCPF</sequence>
<evidence type="ECO:0000256" key="1">
    <source>
        <dbReference type="SAM" id="MobiDB-lite"/>
    </source>
</evidence>
<evidence type="ECO:0000313" key="3">
    <source>
        <dbReference type="Proteomes" id="UP001178507"/>
    </source>
</evidence>
<dbReference type="AlphaFoldDB" id="A0AA36NLL5"/>
<protein>
    <submittedName>
        <fullName evidence="2">Uncharacterized protein</fullName>
    </submittedName>
</protein>
<feature type="region of interest" description="Disordered" evidence="1">
    <location>
        <begin position="94"/>
        <end position="129"/>
    </location>
</feature>
<gene>
    <name evidence="2" type="ORF">EVOR1521_LOCUS30528</name>
</gene>
<organism evidence="2 3">
    <name type="scientific">Effrenium voratum</name>
    <dbReference type="NCBI Taxonomy" id="2562239"/>
    <lineage>
        <taxon>Eukaryota</taxon>
        <taxon>Sar</taxon>
        <taxon>Alveolata</taxon>
        <taxon>Dinophyceae</taxon>
        <taxon>Suessiales</taxon>
        <taxon>Symbiodiniaceae</taxon>
        <taxon>Effrenium</taxon>
    </lineage>
</organism>
<dbReference type="EMBL" id="CAUJNA010003769">
    <property type="protein sequence ID" value="CAJ1409431.1"/>
    <property type="molecule type" value="Genomic_DNA"/>
</dbReference>
<feature type="compositionally biased region" description="Low complexity" evidence="1">
    <location>
        <begin position="107"/>
        <end position="119"/>
    </location>
</feature>